<dbReference type="EMBL" id="CP066744">
    <property type="protein sequence ID" value="QQK08664.1"/>
    <property type="molecule type" value="Genomic_DNA"/>
</dbReference>
<keyword evidence="2" id="KW-1185">Reference proteome</keyword>
<dbReference type="Proteomes" id="UP000595814">
    <property type="component" value="Chromosome"/>
</dbReference>
<proteinExistence type="predicted"/>
<accession>A0AC61MSN9</accession>
<evidence type="ECO:0000313" key="1">
    <source>
        <dbReference type="EMBL" id="QQK08664.1"/>
    </source>
</evidence>
<gene>
    <name evidence="1" type="ORF">JFY71_03740</name>
</gene>
<reference evidence="1 2" key="1">
    <citation type="journal article" date="2022" name="Int. J. Syst. Evol. Microbiol.">
        <title>Miniphocaeibacter halophilus sp. nov., an ammonium-tolerant acetate-producing bacterium isolated from a biogas system.</title>
        <authorList>
            <person name="Schnurer A."/>
            <person name="Singh A."/>
            <person name="Bi S."/>
            <person name="Qiao W."/>
            <person name="Westerholm M."/>
        </authorList>
    </citation>
    <scope>NUCLEOTIDE SEQUENCE [LARGE SCALE GENOMIC DNA]</scope>
    <source>
        <strain evidence="1 2">AMB_01</strain>
    </source>
</reference>
<protein>
    <submittedName>
        <fullName evidence="1">Uncharacterized protein</fullName>
    </submittedName>
</protein>
<sequence>MADSNIMNIISIAFVAILTIYAYSKYDKRHKERKRLSKIEDEKICYLFSNAYVNILSINGKIPVPMIKDDFDVFTKIPDKSKGYIFEYTNVLELKYQYVELHALKKSVQTDEITSIYTVKPGHVYYIYGEDKNDSELSLKFKDITKETKIKKGE</sequence>
<name>A0AC61MSN9_9FIRM</name>
<evidence type="ECO:0000313" key="2">
    <source>
        <dbReference type="Proteomes" id="UP000595814"/>
    </source>
</evidence>
<organism evidence="1 2">
    <name type="scientific">Miniphocaeibacter halophilus</name>
    <dbReference type="NCBI Taxonomy" id="2931922"/>
    <lineage>
        <taxon>Bacteria</taxon>
        <taxon>Bacillati</taxon>
        <taxon>Bacillota</taxon>
        <taxon>Tissierellia</taxon>
        <taxon>Tissierellales</taxon>
        <taxon>Peptoniphilaceae</taxon>
        <taxon>Miniphocaeibacter</taxon>
    </lineage>
</organism>